<dbReference type="Proteomes" id="UP000599578">
    <property type="component" value="Unassembled WGS sequence"/>
</dbReference>
<dbReference type="EMBL" id="BMLT01000014">
    <property type="protein sequence ID" value="GGO87726.1"/>
    <property type="molecule type" value="Genomic_DNA"/>
</dbReference>
<keyword evidence="6" id="KW-0949">S-adenosyl-L-methionine</keyword>
<dbReference type="CDD" id="cd02440">
    <property type="entry name" value="AdoMet_MTases"/>
    <property type="match status" value="1"/>
</dbReference>
<keyword evidence="5" id="KW-0808">Transferase</keyword>
<keyword evidence="2" id="KW-0963">Cytoplasm</keyword>
<keyword evidence="3" id="KW-0698">rRNA processing</keyword>
<dbReference type="SUPFAM" id="SSF88697">
    <property type="entry name" value="PUA domain-like"/>
    <property type="match status" value="1"/>
</dbReference>
<evidence type="ECO:0000256" key="3">
    <source>
        <dbReference type="ARBA" id="ARBA00022552"/>
    </source>
</evidence>
<comment type="caution">
    <text evidence="10">The sequence shown here is derived from an EMBL/GenBank/DDBJ whole genome shotgun (WGS) entry which is preliminary data.</text>
</comment>
<dbReference type="Gene3D" id="3.40.50.150">
    <property type="entry name" value="Vaccinia Virus protein VP39"/>
    <property type="match status" value="1"/>
</dbReference>
<evidence type="ECO:0000313" key="11">
    <source>
        <dbReference type="Proteomes" id="UP000599578"/>
    </source>
</evidence>
<dbReference type="InterPro" id="IPR029063">
    <property type="entry name" value="SAM-dependent_MTases_sf"/>
</dbReference>
<dbReference type="AlphaFoldDB" id="A0A917ZPL6"/>
<dbReference type="Pfam" id="PF10672">
    <property type="entry name" value="Methyltrans_SAM"/>
    <property type="match status" value="1"/>
</dbReference>
<dbReference type="CDD" id="cd21153">
    <property type="entry name" value="PUA_RlmI"/>
    <property type="match status" value="1"/>
</dbReference>
<keyword evidence="4" id="KW-0489">Methyltransferase</keyword>
<feature type="domain" description="RlmI-like PUA" evidence="9">
    <location>
        <begin position="11"/>
        <end position="77"/>
    </location>
</feature>
<dbReference type="CDD" id="cd11572">
    <property type="entry name" value="RlmI_M_like"/>
    <property type="match status" value="1"/>
</dbReference>
<reference evidence="10 11" key="1">
    <citation type="journal article" date="2014" name="Int. J. Syst. Evol. Microbiol.">
        <title>Complete genome sequence of Corynebacterium casei LMG S-19264T (=DSM 44701T), isolated from a smear-ripened cheese.</title>
        <authorList>
            <consortium name="US DOE Joint Genome Institute (JGI-PGF)"/>
            <person name="Walter F."/>
            <person name="Albersmeier A."/>
            <person name="Kalinowski J."/>
            <person name="Ruckert C."/>
        </authorList>
    </citation>
    <scope>NUCLEOTIDE SEQUENCE [LARGE SCALE GENOMIC DNA]</scope>
    <source>
        <strain evidence="10 11">CGMCC 1.7286</strain>
    </source>
</reference>
<dbReference type="PANTHER" id="PTHR42873:SF1">
    <property type="entry name" value="S-ADENOSYLMETHIONINE-DEPENDENT METHYLTRANSFERASE DOMAIN-CONTAINING PROTEIN"/>
    <property type="match status" value="1"/>
</dbReference>
<evidence type="ECO:0000256" key="4">
    <source>
        <dbReference type="ARBA" id="ARBA00022603"/>
    </source>
</evidence>
<dbReference type="Gene3D" id="2.30.130.10">
    <property type="entry name" value="PUA domain"/>
    <property type="match status" value="1"/>
</dbReference>
<dbReference type="SUPFAM" id="SSF53335">
    <property type="entry name" value="S-adenosyl-L-methionine-dependent methyltransferases"/>
    <property type="match status" value="1"/>
</dbReference>
<dbReference type="InterPro" id="IPR041532">
    <property type="entry name" value="RlmI-like_PUA"/>
</dbReference>
<evidence type="ECO:0000313" key="10">
    <source>
        <dbReference type="EMBL" id="GGO87726.1"/>
    </source>
</evidence>
<dbReference type="InterPro" id="IPR015947">
    <property type="entry name" value="PUA-like_sf"/>
</dbReference>
<accession>A0A917ZPL6</accession>
<dbReference type="GO" id="GO:0003723">
    <property type="term" value="F:RNA binding"/>
    <property type="evidence" value="ECO:0007669"/>
    <property type="project" value="InterPro"/>
</dbReference>
<dbReference type="PROSITE" id="PS50890">
    <property type="entry name" value="PUA"/>
    <property type="match status" value="1"/>
</dbReference>
<evidence type="ECO:0000256" key="7">
    <source>
        <dbReference type="ARBA" id="ARBA00038091"/>
    </source>
</evidence>
<dbReference type="Gene3D" id="3.30.750.80">
    <property type="entry name" value="RNA methyltransferase domain (HRMD) like"/>
    <property type="match status" value="1"/>
</dbReference>
<evidence type="ECO:0000259" key="9">
    <source>
        <dbReference type="Pfam" id="PF17785"/>
    </source>
</evidence>
<dbReference type="GO" id="GO:0005737">
    <property type="term" value="C:cytoplasm"/>
    <property type="evidence" value="ECO:0007669"/>
    <property type="project" value="UniProtKB-SubCell"/>
</dbReference>
<gene>
    <name evidence="10" type="ORF">GCM10011348_41570</name>
</gene>
<comment type="subcellular location">
    <subcellularLocation>
        <location evidence="1">Cytoplasm</location>
    </subcellularLocation>
</comment>
<protein>
    <recommendedName>
        <fullName evidence="12">LSU m5C1962 methyltransferase RlmI</fullName>
    </recommendedName>
</protein>
<dbReference type="PANTHER" id="PTHR42873">
    <property type="entry name" value="RIBOSOMAL RNA LARGE SUBUNIT METHYLTRANSFERASE"/>
    <property type="match status" value="1"/>
</dbReference>
<feature type="domain" description="S-adenosylmethionine-dependent methyltransferase" evidence="8">
    <location>
        <begin position="177"/>
        <end position="348"/>
    </location>
</feature>
<dbReference type="InterPro" id="IPR036974">
    <property type="entry name" value="PUA_sf"/>
</dbReference>
<dbReference type="GO" id="GO:0008168">
    <property type="term" value="F:methyltransferase activity"/>
    <property type="evidence" value="ECO:0007669"/>
    <property type="project" value="UniProtKB-KW"/>
</dbReference>
<name>A0A917ZPL6_9GAMM</name>
<dbReference type="Pfam" id="PF17785">
    <property type="entry name" value="PUA_3"/>
    <property type="match status" value="1"/>
</dbReference>
<keyword evidence="11" id="KW-1185">Reference proteome</keyword>
<evidence type="ECO:0000259" key="8">
    <source>
        <dbReference type="Pfam" id="PF10672"/>
    </source>
</evidence>
<evidence type="ECO:0000256" key="5">
    <source>
        <dbReference type="ARBA" id="ARBA00022679"/>
    </source>
</evidence>
<organism evidence="10 11">
    <name type="scientific">Marinobacterium nitratireducens</name>
    <dbReference type="NCBI Taxonomy" id="518897"/>
    <lineage>
        <taxon>Bacteria</taxon>
        <taxon>Pseudomonadati</taxon>
        <taxon>Pseudomonadota</taxon>
        <taxon>Gammaproteobacteria</taxon>
        <taxon>Oceanospirillales</taxon>
        <taxon>Oceanospirillaceae</taxon>
        <taxon>Marinobacterium</taxon>
    </lineage>
</organism>
<evidence type="ECO:0008006" key="12">
    <source>
        <dbReference type="Google" id="ProtNLM"/>
    </source>
</evidence>
<dbReference type="InterPro" id="IPR019614">
    <property type="entry name" value="SAM-dep_methyl-trfase"/>
</dbReference>
<evidence type="ECO:0000256" key="6">
    <source>
        <dbReference type="ARBA" id="ARBA00022691"/>
    </source>
</evidence>
<proteinExistence type="inferred from homology"/>
<dbReference type="GO" id="GO:0006364">
    <property type="term" value="P:rRNA processing"/>
    <property type="evidence" value="ECO:0007669"/>
    <property type="project" value="UniProtKB-KW"/>
</dbReference>
<sequence>MLAFLMSLNRLILKTGAEKRLRAGHLWIYSNEVDTERTPLKGFVAGEQVLVESDRGKSLGIAYVNPNTLICGRLVSRDSDYALNRSLLVHRIKVALSLREMCFADPCYRLVYGESDGLPGLVIDRFNDVFVVQISTAGMEAVIDEVVEALNKVFQIKAILLRNDGKMREMEGLETYVELVQGDLPELSPLTENGVDLLAPLQRGQKTGWFYDHRANRARMQQLVAGKRVLDLFSYVGGWGVQALAAGADMVSCVDASHFALEVARENARINGKEERFDPLHGDAFDICKALVAEKEKYDLVIVDPPAFIQKKKDIRNGERAYARINNFAMRLLKKDGILVSASCSMHLQRDRLIDIIRSNSRELDRNAQIFEQGHQGQDHPLHPAIPETDYLKAFFARVLPGS</sequence>
<comment type="similarity">
    <text evidence="7">Belongs to the methyltransferase superfamily. RlmI family.</text>
</comment>
<evidence type="ECO:0000256" key="2">
    <source>
        <dbReference type="ARBA" id="ARBA00022490"/>
    </source>
</evidence>
<evidence type="ECO:0000256" key="1">
    <source>
        <dbReference type="ARBA" id="ARBA00004496"/>
    </source>
</evidence>
<dbReference type="GO" id="GO:0032259">
    <property type="term" value="P:methylation"/>
    <property type="evidence" value="ECO:0007669"/>
    <property type="project" value="UniProtKB-KW"/>
</dbReference>